<sequence length="35" mass="3988">QTKQSDIDLMFIVPDEAEEILEMAKEVFDSRSGTD</sequence>
<dbReference type="AlphaFoldDB" id="A0A0G0Q5A6"/>
<accession>A0A0G0Q5A6</accession>
<evidence type="ECO:0000313" key="2">
    <source>
        <dbReference type="Proteomes" id="UP000034539"/>
    </source>
</evidence>
<organism evidence="1 2">
    <name type="scientific">Candidatus Gottesmanbacteria bacterium GW2011_GWC2_39_8</name>
    <dbReference type="NCBI Taxonomy" id="1618450"/>
    <lineage>
        <taxon>Bacteria</taxon>
        <taxon>Candidatus Gottesmaniibacteriota</taxon>
    </lineage>
</organism>
<proteinExistence type="predicted"/>
<reference evidence="1 2" key="1">
    <citation type="journal article" date="2015" name="Nature">
        <title>rRNA introns, odd ribosomes, and small enigmatic genomes across a large radiation of phyla.</title>
        <authorList>
            <person name="Brown C.T."/>
            <person name="Hug L.A."/>
            <person name="Thomas B.C."/>
            <person name="Sharon I."/>
            <person name="Castelle C.J."/>
            <person name="Singh A."/>
            <person name="Wilkins M.J."/>
            <person name="Williams K.H."/>
            <person name="Banfield J.F."/>
        </authorList>
    </citation>
    <scope>NUCLEOTIDE SEQUENCE [LARGE SCALE GENOMIC DNA]</scope>
</reference>
<comment type="caution">
    <text evidence="1">The sequence shown here is derived from an EMBL/GenBank/DDBJ whole genome shotgun (WGS) entry which is preliminary data.</text>
</comment>
<evidence type="ECO:0000313" key="1">
    <source>
        <dbReference type="EMBL" id="KKR32556.1"/>
    </source>
</evidence>
<protein>
    <submittedName>
        <fullName evidence="1">Uncharacterized protein</fullName>
    </submittedName>
</protein>
<gene>
    <name evidence="1" type="ORF">UT63_C0039G0010</name>
</gene>
<dbReference type="EMBL" id="LBXN01000039">
    <property type="protein sequence ID" value="KKR32556.1"/>
    <property type="molecule type" value="Genomic_DNA"/>
</dbReference>
<name>A0A0G0Q5A6_9BACT</name>
<dbReference type="Proteomes" id="UP000034539">
    <property type="component" value="Unassembled WGS sequence"/>
</dbReference>
<feature type="non-terminal residue" evidence="1">
    <location>
        <position position="1"/>
    </location>
</feature>